<feature type="domain" description="Carbohydrate kinase FGGY C-terminal" evidence="5">
    <location>
        <begin position="263"/>
        <end position="456"/>
    </location>
</feature>
<dbReference type="Pfam" id="PF00370">
    <property type="entry name" value="FGGY_N"/>
    <property type="match status" value="1"/>
</dbReference>
<dbReference type="Pfam" id="PF02782">
    <property type="entry name" value="FGGY_C"/>
    <property type="match status" value="1"/>
</dbReference>
<keyword evidence="2" id="KW-0808">Transferase</keyword>
<organism evidence="6 7">
    <name type="scientific">Ventosimonas gracilis</name>
    <dbReference type="NCBI Taxonomy" id="1680762"/>
    <lineage>
        <taxon>Bacteria</taxon>
        <taxon>Pseudomonadati</taxon>
        <taxon>Pseudomonadota</taxon>
        <taxon>Gammaproteobacteria</taxon>
        <taxon>Pseudomonadales</taxon>
        <taxon>Ventosimonadaceae</taxon>
        <taxon>Ventosimonas</taxon>
    </lineage>
</organism>
<dbReference type="PANTHER" id="PTHR43095">
    <property type="entry name" value="SUGAR KINASE"/>
    <property type="match status" value="1"/>
</dbReference>
<dbReference type="InterPro" id="IPR043129">
    <property type="entry name" value="ATPase_NBD"/>
</dbReference>
<dbReference type="PIRSF" id="PIRSF000538">
    <property type="entry name" value="GlpK"/>
    <property type="match status" value="1"/>
</dbReference>
<feature type="domain" description="Carbohydrate kinase FGGY N-terminal" evidence="4">
    <location>
        <begin position="5"/>
        <end position="252"/>
    </location>
</feature>
<name>A0A139SYD0_9GAMM</name>
<dbReference type="EMBL" id="LSZO01000007">
    <property type="protein sequence ID" value="KXU39402.1"/>
    <property type="molecule type" value="Genomic_DNA"/>
</dbReference>
<dbReference type="RefSeq" id="WP_068386560.1">
    <property type="nucleotide sequence ID" value="NZ_LSZO01000007.1"/>
</dbReference>
<dbReference type="InterPro" id="IPR050406">
    <property type="entry name" value="FGGY_Carb_Kinase"/>
</dbReference>
<accession>A0A139SYD0</accession>
<dbReference type="InterPro" id="IPR000577">
    <property type="entry name" value="Carb_kinase_FGGY"/>
</dbReference>
<keyword evidence="3 6" id="KW-0418">Kinase</keyword>
<dbReference type="CDD" id="cd07779">
    <property type="entry name" value="ASKHA_NBD_FGGY_YgcE-like"/>
    <property type="match status" value="1"/>
</dbReference>
<protein>
    <submittedName>
        <fullName evidence="6">Carbohydrate kinase</fullName>
    </submittedName>
</protein>
<sequence>MSDLLLALDNGTQSVRALLFDSRGVLLGKGKVELEPYYSTQPGWAEQDPEYYWKCLGQACQQLWQESGIDLSRIRGVALTTQRGSIIHVDKDGKPLRPAIIWLDQRRAEALHKMSWLWRSLFKLAGATGIIEHLRAQAEVNWVAQNQPDIAAKTHQILLLSGFFTHRLTGHFADSRSSCVAYLPFDYKKQDWAGPRSWLWQALAIRREQLPELKDPGQTLGHITREASEHTGIPEGLPLIAAGADKACEVLGCGSLAEGTACLSYGTTATINTTSRRYREVTRLLPPYPAAIPAHYNSEVMIYRGFWMVNWFKQEFAELERQRAEHLGVVAETLFDELLQAVPAGSMGLMLQPYWTPGIREPGLEAKGAVIGFGDVHRRAHLYRAIIEGLGYALRQGKERIEKRSRTRIKQLRVSGGGSQSDAIMQMTADIFGLPAERPHTWETSGLGAAIACAVGLGLHRDFPSGIAAMTRTGSVFQPNPEAAALYLRLYQEVYLGMYDKLRPLYQKIREITGYPA</sequence>
<dbReference type="AlphaFoldDB" id="A0A139SYD0"/>
<evidence type="ECO:0000259" key="4">
    <source>
        <dbReference type="Pfam" id="PF00370"/>
    </source>
</evidence>
<dbReference type="GO" id="GO:0016301">
    <property type="term" value="F:kinase activity"/>
    <property type="evidence" value="ECO:0007669"/>
    <property type="project" value="UniProtKB-KW"/>
</dbReference>
<comment type="similarity">
    <text evidence="1">Belongs to the FGGY kinase family.</text>
</comment>
<evidence type="ECO:0000313" key="6">
    <source>
        <dbReference type="EMBL" id="KXU39402.1"/>
    </source>
</evidence>
<dbReference type="Proteomes" id="UP000072660">
    <property type="component" value="Unassembled WGS sequence"/>
</dbReference>
<evidence type="ECO:0000256" key="2">
    <source>
        <dbReference type="ARBA" id="ARBA00022679"/>
    </source>
</evidence>
<comment type="caution">
    <text evidence="6">The sequence shown here is derived from an EMBL/GenBank/DDBJ whole genome shotgun (WGS) entry which is preliminary data.</text>
</comment>
<dbReference type="GO" id="GO:0005975">
    <property type="term" value="P:carbohydrate metabolic process"/>
    <property type="evidence" value="ECO:0007669"/>
    <property type="project" value="InterPro"/>
</dbReference>
<dbReference type="PANTHER" id="PTHR43095:SF5">
    <property type="entry name" value="XYLULOSE KINASE"/>
    <property type="match status" value="1"/>
</dbReference>
<dbReference type="Gene3D" id="3.30.420.40">
    <property type="match status" value="2"/>
</dbReference>
<reference evidence="6 7" key="1">
    <citation type="submission" date="2016-02" db="EMBL/GenBank/DDBJ databases">
        <authorList>
            <person name="Wen L."/>
            <person name="He K."/>
            <person name="Yang H."/>
        </authorList>
    </citation>
    <scope>NUCLEOTIDE SEQUENCE [LARGE SCALE GENOMIC DNA]</scope>
    <source>
        <strain evidence="6 7">CV58</strain>
    </source>
</reference>
<gene>
    <name evidence="6" type="ORF">AXE65_08710</name>
</gene>
<proteinExistence type="inferred from homology"/>
<evidence type="ECO:0000256" key="1">
    <source>
        <dbReference type="ARBA" id="ARBA00009156"/>
    </source>
</evidence>
<evidence type="ECO:0000256" key="3">
    <source>
        <dbReference type="ARBA" id="ARBA00022777"/>
    </source>
</evidence>
<keyword evidence="7" id="KW-1185">Reference proteome</keyword>
<dbReference type="InterPro" id="IPR018485">
    <property type="entry name" value="FGGY_C"/>
</dbReference>
<dbReference type="InterPro" id="IPR018484">
    <property type="entry name" value="FGGY_N"/>
</dbReference>
<evidence type="ECO:0000313" key="7">
    <source>
        <dbReference type="Proteomes" id="UP000072660"/>
    </source>
</evidence>
<dbReference type="OrthoDB" id="9805576at2"/>
<dbReference type="SUPFAM" id="SSF53067">
    <property type="entry name" value="Actin-like ATPase domain"/>
    <property type="match status" value="2"/>
</dbReference>
<evidence type="ECO:0000259" key="5">
    <source>
        <dbReference type="Pfam" id="PF02782"/>
    </source>
</evidence>